<keyword evidence="2" id="KW-1185">Reference proteome</keyword>
<dbReference type="PATRIC" id="fig|261654.4.peg.1457"/>
<dbReference type="EMBL" id="LT594323">
    <property type="protein sequence ID" value="SBT40908.1"/>
    <property type="molecule type" value="Genomic_DNA"/>
</dbReference>
<gene>
    <name evidence="1" type="ORF">GA0070611_1430</name>
</gene>
<proteinExistence type="predicted"/>
<reference evidence="2" key="1">
    <citation type="submission" date="2016-06" db="EMBL/GenBank/DDBJ databases">
        <authorList>
            <person name="Varghese N."/>
            <person name="Submissions Spin"/>
        </authorList>
    </citation>
    <scope>NUCLEOTIDE SEQUENCE [LARGE SCALE GENOMIC DNA]</scope>
    <source>
        <strain evidence="2">DSM 44815</strain>
    </source>
</reference>
<protein>
    <submittedName>
        <fullName evidence="1">Uncharacterized protein</fullName>
    </submittedName>
</protein>
<evidence type="ECO:0000313" key="2">
    <source>
        <dbReference type="Proteomes" id="UP000199385"/>
    </source>
</evidence>
<name>A0A1A8ZAB3_9ACTN</name>
<dbReference type="OrthoDB" id="361945at2"/>
<dbReference type="RefSeq" id="WP_091659481.1">
    <property type="nucleotide sequence ID" value="NZ_LT594323.1"/>
</dbReference>
<organism evidence="1 2">
    <name type="scientific">Micromonospora auratinigra</name>
    <dbReference type="NCBI Taxonomy" id="261654"/>
    <lineage>
        <taxon>Bacteria</taxon>
        <taxon>Bacillati</taxon>
        <taxon>Actinomycetota</taxon>
        <taxon>Actinomycetes</taxon>
        <taxon>Micromonosporales</taxon>
        <taxon>Micromonosporaceae</taxon>
        <taxon>Micromonospora</taxon>
    </lineage>
</organism>
<dbReference type="Proteomes" id="UP000199385">
    <property type="component" value="Chromosome I"/>
</dbReference>
<dbReference type="STRING" id="261654.GA0070611_1430"/>
<evidence type="ECO:0000313" key="1">
    <source>
        <dbReference type="EMBL" id="SBT40908.1"/>
    </source>
</evidence>
<dbReference type="AlphaFoldDB" id="A0A1A8ZAB3"/>
<sequence length="226" mass="24802">MTVHDLAARLPDIDLLRRRGMALAVLERLIDSDFPHYGYASAWGPHEAASMDNGSGDEWAVVFTTEGAFIRVFDHESPLSPYRNSDRELWPGLLDGLPAAFEGQVREPAFGDEDGRFVATAVLWRLAGDDRWHAGDGIEFPPPRARHGDGEVDGSGMLEILLDDIVEQFVEFAADYYEITLDPAAVAHVVAHRPLTDAVVRAVNPRLTVADVHRDVTAMGYPVAAS</sequence>
<accession>A0A1A8ZAB3</accession>